<dbReference type="AlphaFoldDB" id="A0AAV5WQU9"/>
<evidence type="ECO:0000256" key="1">
    <source>
        <dbReference type="SAM" id="MobiDB-lite"/>
    </source>
</evidence>
<feature type="compositionally biased region" description="Basic and acidic residues" evidence="1">
    <location>
        <begin position="1"/>
        <end position="10"/>
    </location>
</feature>
<feature type="region of interest" description="Disordered" evidence="1">
    <location>
        <begin position="1"/>
        <end position="76"/>
    </location>
</feature>
<dbReference type="Proteomes" id="UP001432322">
    <property type="component" value="Unassembled WGS sequence"/>
</dbReference>
<feature type="compositionally biased region" description="Polar residues" evidence="1">
    <location>
        <begin position="43"/>
        <end position="53"/>
    </location>
</feature>
<evidence type="ECO:0000313" key="3">
    <source>
        <dbReference type="Proteomes" id="UP001432322"/>
    </source>
</evidence>
<proteinExistence type="predicted"/>
<sequence>EKKEGEERGGRRLKMLSLLPLEGDEGREEGSDGSRRGGGGRLHTSSGPSTTNRPDIDRYSDTVGHLTIGSEWKEWE</sequence>
<gene>
    <name evidence="2" type="ORF">PFISCL1PPCAC_24290</name>
</gene>
<dbReference type="EMBL" id="BTSY01000006">
    <property type="protein sequence ID" value="GMT32993.1"/>
    <property type="molecule type" value="Genomic_DNA"/>
</dbReference>
<protein>
    <submittedName>
        <fullName evidence="2">Uncharacterized protein</fullName>
    </submittedName>
</protein>
<name>A0AAV5WQU9_9BILA</name>
<evidence type="ECO:0000313" key="2">
    <source>
        <dbReference type="EMBL" id="GMT32993.1"/>
    </source>
</evidence>
<comment type="caution">
    <text evidence="2">The sequence shown here is derived from an EMBL/GenBank/DDBJ whole genome shotgun (WGS) entry which is preliminary data.</text>
</comment>
<feature type="non-terminal residue" evidence="2">
    <location>
        <position position="1"/>
    </location>
</feature>
<accession>A0AAV5WQU9</accession>
<reference evidence="2" key="1">
    <citation type="submission" date="2023-10" db="EMBL/GenBank/DDBJ databases">
        <title>Genome assembly of Pristionchus species.</title>
        <authorList>
            <person name="Yoshida K."/>
            <person name="Sommer R.J."/>
        </authorList>
    </citation>
    <scope>NUCLEOTIDE SEQUENCE</scope>
    <source>
        <strain evidence="2">RS5133</strain>
    </source>
</reference>
<organism evidence="2 3">
    <name type="scientific">Pristionchus fissidentatus</name>
    <dbReference type="NCBI Taxonomy" id="1538716"/>
    <lineage>
        <taxon>Eukaryota</taxon>
        <taxon>Metazoa</taxon>
        <taxon>Ecdysozoa</taxon>
        <taxon>Nematoda</taxon>
        <taxon>Chromadorea</taxon>
        <taxon>Rhabditida</taxon>
        <taxon>Rhabditina</taxon>
        <taxon>Diplogasteromorpha</taxon>
        <taxon>Diplogasteroidea</taxon>
        <taxon>Neodiplogasteridae</taxon>
        <taxon>Pristionchus</taxon>
    </lineage>
</organism>
<keyword evidence="3" id="KW-1185">Reference proteome</keyword>